<dbReference type="GO" id="GO:0016651">
    <property type="term" value="F:oxidoreductase activity, acting on NAD(P)H"/>
    <property type="evidence" value="ECO:0007669"/>
    <property type="project" value="TreeGrafter"/>
</dbReference>
<sequence length="318" mass="32989">MRAVVVRDGELSWGAVADPEVGEGEVLIRVAAAGVNRADLLQRRGLYPAPVGAPAGVGLECSGEVVAVGPGVTRRRVGERVCALLQNGAYAELVAVHEGLTMSIPAGLSIEDAAGVPEVACTVWSNVFEVARLQPGESLLVHGGAGGIGTFAIQLGVAKTARVFTTARKENHADLRELGAEVTIDYRDGDFVSVVQGLGGADVILDNIGAANLAGNIDALAPDGRIAVIGFQGGRHADVDLARLMGKRGTLYSAGLRQRPLHQRVSIVEATERGVWPHYADGTIRAVTSERVPMSEAGRAHDLLDAGGNLGKVLLIPG</sequence>
<dbReference type="Pfam" id="PF08240">
    <property type="entry name" value="ADH_N"/>
    <property type="match status" value="1"/>
</dbReference>
<feature type="domain" description="Enoyl reductase (ER)" evidence="3">
    <location>
        <begin position="9"/>
        <end position="315"/>
    </location>
</feature>
<dbReference type="InterPro" id="IPR013154">
    <property type="entry name" value="ADH-like_N"/>
</dbReference>
<dbReference type="SUPFAM" id="SSF51735">
    <property type="entry name" value="NAD(P)-binding Rossmann-fold domains"/>
    <property type="match status" value="1"/>
</dbReference>
<evidence type="ECO:0000313" key="4">
    <source>
        <dbReference type="EMBL" id="GLZ81378.1"/>
    </source>
</evidence>
<dbReference type="CDD" id="cd05276">
    <property type="entry name" value="p53_inducible_oxidoreductase"/>
    <property type="match status" value="1"/>
</dbReference>
<evidence type="ECO:0000256" key="2">
    <source>
        <dbReference type="ARBA" id="ARBA00023002"/>
    </source>
</evidence>
<dbReference type="EMBL" id="BSTX01000005">
    <property type="protein sequence ID" value="GLZ81378.1"/>
    <property type="molecule type" value="Genomic_DNA"/>
</dbReference>
<keyword evidence="5" id="KW-1185">Reference proteome</keyword>
<evidence type="ECO:0000313" key="5">
    <source>
        <dbReference type="Proteomes" id="UP001165079"/>
    </source>
</evidence>
<protein>
    <submittedName>
        <fullName evidence="4">NAD(P)H quinone oxidoreductase</fullName>
    </submittedName>
</protein>
<organism evidence="4 5">
    <name type="scientific">Actinorhabdospora filicis</name>
    <dbReference type="NCBI Taxonomy" id="1785913"/>
    <lineage>
        <taxon>Bacteria</taxon>
        <taxon>Bacillati</taxon>
        <taxon>Actinomycetota</taxon>
        <taxon>Actinomycetes</taxon>
        <taxon>Micromonosporales</taxon>
        <taxon>Micromonosporaceae</taxon>
        <taxon>Actinorhabdospora</taxon>
    </lineage>
</organism>
<evidence type="ECO:0000259" key="3">
    <source>
        <dbReference type="SMART" id="SM00829"/>
    </source>
</evidence>
<comment type="caution">
    <text evidence="4">The sequence shown here is derived from an EMBL/GenBank/DDBJ whole genome shotgun (WGS) entry which is preliminary data.</text>
</comment>
<dbReference type="RefSeq" id="WP_285666830.1">
    <property type="nucleotide sequence ID" value="NZ_BSTX01000005.1"/>
</dbReference>
<dbReference type="InterPro" id="IPR013149">
    <property type="entry name" value="ADH-like_C"/>
</dbReference>
<keyword evidence="2" id="KW-0560">Oxidoreductase</keyword>
<accession>A0A9W6SS68</accession>
<dbReference type="Gene3D" id="3.40.50.720">
    <property type="entry name" value="NAD(P)-binding Rossmann-like Domain"/>
    <property type="match status" value="1"/>
</dbReference>
<reference evidence="4" key="1">
    <citation type="submission" date="2023-03" db="EMBL/GenBank/DDBJ databases">
        <title>Actinorhabdospora filicis NBRC 111898.</title>
        <authorList>
            <person name="Ichikawa N."/>
            <person name="Sato H."/>
            <person name="Tonouchi N."/>
        </authorList>
    </citation>
    <scope>NUCLEOTIDE SEQUENCE</scope>
    <source>
        <strain evidence="4">NBRC 111898</strain>
    </source>
</reference>
<dbReference type="SUPFAM" id="SSF50129">
    <property type="entry name" value="GroES-like"/>
    <property type="match status" value="1"/>
</dbReference>
<dbReference type="AlphaFoldDB" id="A0A9W6SS68"/>
<dbReference type="SMART" id="SM00829">
    <property type="entry name" value="PKS_ER"/>
    <property type="match status" value="1"/>
</dbReference>
<dbReference type="NCBIfam" id="TIGR02824">
    <property type="entry name" value="quinone_pig3"/>
    <property type="match status" value="1"/>
</dbReference>
<keyword evidence="1" id="KW-0521">NADP</keyword>
<evidence type="ECO:0000256" key="1">
    <source>
        <dbReference type="ARBA" id="ARBA00022857"/>
    </source>
</evidence>
<dbReference type="InterPro" id="IPR020843">
    <property type="entry name" value="ER"/>
</dbReference>
<dbReference type="InterPro" id="IPR014189">
    <property type="entry name" value="Quinone_OxRdtase_PIG3"/>
</dbReference>
<dbReference type="GO" id="GO:0070402">
    <property type="term" value="F:NADPH binding"/>
    <property type="evidence" value="ECO:0007669"/>
    <property type="project" value="TreeGrafter"/>
</dbReference>
<dbReference type="Proteomes" id="UP001165079">
    <property type="component" value="Unassembled WGS sequence"/>
</dbReference>
<dbReference type="PANTHER" id="PTHR48106">
    <property type="entry name" value="QUINONE OXIDOREDUCTASE PIG3-RELATED"/>
    <property type="match status" value="1"/>
</dbReference>
<dbReference type="InterPro" id="IPR011032">
    <property type="entry name" value="GroES-like_sf"/>
</dbReference>
<dbReference type="Pfam" id="PF00107">
    <property type="entry name" value="ADH_zinc_N"/>
    <property type="match status" value="1"/>
</dbReference>
<gene>
    <name evidence="4" type="ORF">Afil01_61850</name>
</gene>
<dbReference type="Gene3D" id="3.90.180.10">
    <property type="entry name" value="Medium-chain alcohol dehydrogenases, catalytic domain"/>
    <property type="match status" value="1"/>
</dbReference>
<name>A0A9W6SS68_9ACTN</name>
<proteinExistence type="predicted"/>
<dbReference type="PANTHER" id="PTHR48106:SF8">
    <property type="entry name" value="OS02G0805600 PROTEIN"/>
    <property type="match status" value="1"/>
</dbReference>
<dbReference type="InterPro" id="IPR036291">
    <property type="entry name" value="NAD(P)-bd_dom_sf"/>
</dbReference>